<evidence type="ECO:0000313" key="1">
    <source>
        <dbReference type="EMBL" id="OGZ42231.1"/>
    </source>
</evidence>
<protein>
    <submittedName>
        <fullName evidence="1">Uncharacterized protein</fullName>
    </submittedName>
</protein>
<evidence type="ECO:0000313" key="2">
    <source>
        <dbReference type="Proteomes" id="UP000177126"/>
    </source>
</evidence>
<gene>
    <name evidence="1" type="ORF">A3B04_02750</name>
</gene>
<accession>A0A1G2FXE2</accession>
<comment type="caution">
    <text evidence="1">The sequence shown here is derived from an EMBL/GenBank/DDBJ whole genome shotgun (WGS) entry which is preliminary data.</text>
</comment>
<proteinExistence type="predicted"/>
<dbReference type="Proteomes" id="UP000177126">
    <property type="component" value="Unassembled WGS sequence"/>
</dbReference>
<organism evidence="1 2">
    <name type="scientific">Candidatus Portnoybacteria bacterium RIFCSPLOWO2_02_FULL_39_11</name>
    <dbReference type="NCBI Taxonomy" id="1802001"/>
    <lineage>
        <taxon>Bacteria</taxon>
        <taxon>Candidatus Portnoyibacteriota</taxon>
    </lineage>
</organism>
<sequence>MTVKNTKFIRLKGANMDIDLTADFKKIHWKQDQCPWNKEENTKKHKCAVKNVSICKYFKGIEPIDIIICAYPVKK</sequence>
<dbReference type="AlphaFoldDB" id="A0A1G2FXE2"/>
<dbReference type="EMBL" id="MHNF01000002">
    <property type="protein sequence ID" value="OGZ42231.1"/>
    <property type="molecule type" value="Genomic_DNA"/>
</dbReference>
<name>A0A1G2FXE2_9BACT</name>
<reference evidence="1 2" key="1">
    <citation type="journal article" date="2016" name="Nat. Commun.">
        <title>Thousands of microbial genomes shed light on interconnected biogeochemical processes in an aquifer system.</title>
        <authorList>
            <person name="Anantharaman K."/>
            <person name="Brown C.T."/>
            <person name="Hug L.A."/>
            <person name="Sharon I."/>
            <person name="Castelle C.J."/>
            <person name="Probst A.J."/>
            <person name="Thomas B.C."/>
            <person name="Singh A."/>
            <person name="Wilkins M.J."/>
            <person name="Karaoz U."/>
            <person name="Brodie E.L."/>
            <person name="Williams K.H."/>
            <person name="Hubbard S.S."/>
            <person name="Banfield J.F."/>
        </authorList>
    </citation>
    <scope>NUCLEOTIDE SEQUENCE [LARGE SCALE GENOMIC DNA]</scope>
</reference>